<reference evidence="2 3" key="1">
    <citation type="submission" date="2019-08" db="EMBL/GenBank/DDBJ databases">
        <title>Lewinella sp. strain SSH13 Genome sequencing and assembly.</title>
        <authorList>
            <person name="Kim I."/>
        </authorList>
    </citation>
    <scope>NUCLEOTIDE SEQUENCE [LARGE SCALE GENOMIC DNA]</scope>
    <source>
        <strain evidence="2 3">SSH13</strain>
    </source>
</reference>
<dbReference type="Proteomes" id="UP000321907">
    <property type="component" value="Unassembled WGS sequence"/>
</dbReference>
<evidence type="ECO:0000313" key="2">
    <source>
        <dbReference type="EMBL" id="TXF91135.1"/>
    </source>
</evidence>
<proteinExistence type="predicted"/>
<accession>A0A5C7G0E2</accession>
<dbReference type="Gene3D" id="2.40.10.10">
    <property type="entry name" value="Trypsin-like serine proteases"/>
    <property type="match status" value="2"/>
</dbReference>
<dbReference type="AlphaFoldDB" id="A0A5C7G0E2"/>
<keyword evidence="3" id="KW-1185">Reference proteome</keyword>
<evidence type="ECO:0000256" key="1">
    <source>
        <dbReference type="SAM" id="SignalP"/>
    </source>
</evidence>
<protein>
    <recommendedName>
        <fullName evidence="4">Lysyl endopeptidase</fullName>
    </recommendedName>
</protein>
<sequence>MYPKNITTILIVLGLMSGALHAQQSLLQLAEPDIVSLVKEDDRSGTTRFSAPLSLDIAPAAEPDTYSFENGEWTWSQTFSVPNATGLALFADHLNLPEGGHLTLENEHGSQGPFTQADASRKARLFTDFLPGDKVTLTYRGPLPETTPFHLWRMDHVYRPDRWKNPFDKDFGDANSCHVNANCAEGDGWDDEKSGTGRINLVVAEGVGFCSGNLINNTAQDGRPYLLTGFHCMDGFTPLYDLWSVDFGYTSQDCNNPTEEPVPTKYIGVEFRAGLQATDFMLLEIMDEDFTAADHYFAGWDRSAGGVSGLITHFHHPFGDIQKIGVSDAQGMPILNNQITWNSGVVTPPRHHFTMDYATGTFEVGSSGSCYFDEDHRIRGTLNGGNSNCPGNSEAFVGRFHLSWDTGTADSTRLQSWLDPLGTNPMTLDGENLLTKRFVKGTVSLAGAPAAGVDITYQWATGSVTYTTDADGRYYGERPAEEATFAISGVYAEDGSLTNGVDVGDLISIRRDILGLDTLSPAERLASDSNNSGTTRVSDITHITRVILEVDDWRGRPNWLVMPFGFPIDPTPVNPETPIGISLNNRAVQEVEVNFYLLKTGDANGSAGNE</sequence>
<dbReference type="SUPFAM" id="SSF50494">
    <property type="entry name" value="Trypsin-like serine proteases"/>
    <property type="match status" value="1"/>
</dbReference>
<organism evidence="2 3">
    <name type="scientific">Neolewinella aurantiaca</name>
    <dbReference type="NCBI Taxonomy" id="2602767"/>
    <lineage>
        <taxon>Bacteria</taxon>
        <taxon>Pseudomonadati</taxon>
        <taxon>Bacteroidota</taxon>
        <taxon>Saprospiria</taxon>
        <taxon>Saprospirales</taxon>
        <taxon>Lewinellaceae</taxon>
        <taxon>Neolewinella</taxon>
    </lineage>
</organism>
<dbReference type="InterPro" id="IPR009003">
    <property type="entry name" value="Peptidase_S1_PA"/>
</dbReference>
<dbReference type="RefSeq" id="WP_147929154.1">
    <property type="nucleotide sequence ID" value="NZ_VOXD01000003.1"/>
</dbReference>
<evidence type="ECO:0008006" key="4">
    <source>
        <dbReference type="Google" id="ProtNLM"/>
    </source>
</evidence>
<gene>
    <name evidence="2" type="ORF">FUA23_02590</name>
</gene>
<keyword evidence="1" id="KW-0732">Signal</keyword>
<feature type="signal peptide" evidence="1">
    <location>
        <begin position="1"/>
        <end position="22"/>
    </location>
</feature>
<name>A0A5C7G0E2_9BACT</name>
<feature type="chain" id="PRO_5022666787" description="Lysyl endopeptidase" evidence="1">
    <location>
        <begin position="23"/>
        <end position="610"/>
    </location>
</feature>
<dbReference type="OrthoDB" id="9342482at2"/>
<dbReference type="EMBL" id="VOXD01000003">
    <property type="protein sequence ID" value="TXF91135.1"/>
    <property type="molecule type" value="Genomic_DNA"/>
</dbReference>
<dbReference type="InterPro" id="IPR043504">
    <property type="entry name" value="Peptidase_S1_PA_chymotrypsin"/>
</dbReference>
<evidence type="ECO:0000313" key="3">
    <source>
        <dbReference type="Proteomes" id="UP000321907"/>
    </source>
</evidence>
<comment type="caution">
    <text evidence="2">The sequence shown here is derived from an EMBL/GenBank/DDBJ whole genome shotgun (WGS) entry which is preliminary data.</text>
</comment>